<gene>
    <name evidence="2" type="ORF">NliqN6_0034</name>
</gene>
<feature type="compositionally biased region" description="Polar residues" evidence="1">
    <location>
        <begin position="366"/>
        <end position="377"/>
    </location>
</feature>
<feature type="compositionally biased region" description="Low complexity" evidence="1">
    <location>
        <begin position="100"/>
        <end position="109"/>
    </location>
</feature>
<organism evidence="2 3">
    <name type="scientific">Naganishia liquefaciens</name>
    <dbReference type="NCBI Taxonomy" id="104408"/>
    <lineage>
        <taxon>Eukaryota</taxon>
        <taxon>Fungi</taxon>
        <taxon>Dikarya</taxon>
        <taxon>Basidiomycota</taxon>
        <taxon>Agaricomycotina</taxon>
        <taxon>Tremellomycetes</taxon>
        <taxon>Filobasidiales</taxon>
        <taxon>Filobasidiaceae</taxon>
        <taxon>Naganishia</taxon>
    </lineage>
</organism>
<accession>A0A8H3TM79</accession>
<reference evidence="2" key="1">
    <citation type="submission" date="2020-07" db="EMBL/GenBank/DDBJ databases">
        <title>Draft Genome Sequence of a Deep-Sea Yeast, Naganishia (Cryptococcus) liquefaciens strain N6.</title>
        <authorList>
            <person name="Han Y.W."/>
            <person name="Kajitani R."/>
            <person name="Morimoto H."/>
            <person name="Parhat M."/>
            <person name="Tsubouchi H."/>
            <person name="Bakenova O."/>
            <person name="Ogata M."/>
            <person name="Argunhan B."/>
            <person name="Aoki R."/>
            <person name="Kajiwara S."/>
            <person name="Itoh T."/>
            <person name="Iwasaki H."/>
        </authorList>
    </citation>
    <scope>NUCLEOTIDE SEQUENCE</scope>
    <source>
        <strain evidence="2">N6</strain>
    </source>
</reference>
<dbReference type="AlphaFoldDB" id="A0A8H3TM79"/>
<comment type="caution">
    <text evidence="2">The sequence shown here is derived from an EMBL/GenBank/DDBJ whole genome shotgun (WGS) entry which is preliminary data.</text>
</comment>
<sequence>MQPNTQRPVLPALRMPQQYSTLDMPAFTFPSTSSGTSTPSYSDNGLGGASLPHTPLPGTPLALEKYWPMMITPTPTHERPFTFDFPPTCIPRTDSSCTVSSAGSSGTVTAEHEPREARQGKRLASGWSVASEVEEDDGLEWDDREEGILLSFLDNPLHPLATPYPPGTLPPSSALDDITSQIIRFHSPPTPQGGNALALLDVKRTGMTSSVSVPSLSAAKRSSKHRRTHSASGIPWKHTWRATRRKLYEIARREALGYVREDRFKERVISSPTDDTPGVTEDDGPIDFPPALIDGLATPLPTQNGAPSTPRAPVAETPSGRILKRPGGGMAMQRHGSETFLEFPPSIGLDLEVEEPERTTGKALRLSSSLQRSTKASSEARPVRPSGMQRKSSLLHRGQSFTADDFNNCLSLSSDAAFVDQACETPSIVFDAQSSHAPLDTTTPQATETDQDLFGKSFGQHYSLVSPPSSIFGSDANDVSMDADTIPATPDHGLPAIMLTKTSPSPMVHMRTDSGSSELEPSVLGGPLSFSAPTSPKFQLGLVPTADQDLTPRPTHMGSARPGLVRARSSTAAHKSPSAFAQFMNHTPAPSTTITTTTTPAPLESPSRPTAKRQKLAFGLTLPMPGAKGTPLDSGLASPFDENGMF</sequence>
<evidence type="ECO:0000313" key="2">
    <source>
        <dbReference type="EMBL" id="GHJ83632.1"/>
    </source>
</evidence>
<feature type="compositionally biased region" description="Basic and acidic residues" evidence="1">
    <location>
        <begin position="110"/>
        <end position="119"/>
    </location>
</feature>
<dbReference type="EMBL" id="BLZA01000002">
    <property type="protein sequence ID" value="GHJ83632.1"/>
    <property type="molecule type" value="Genomic_DNA"/>
</dbReference>
<feature type="region of interest" description="Disordered" evidence="1">
    <location>
        <begin position="24"/>
        <end position="48"/>
    </location>
</feature>
<feature type="region of interest" description="Disordered" evidence="1">
    <location>
        <begin position="100"/>
        <end position="123"/>
    </location>
</feature>
<feature type="region of interest" description="Disordered" evidence="1">
    <location>
        <begin position="301"/>
        <end position="321"/>
    </location>
</feature>
<dbReference type="Proteomes" id="UP000620104">
    <property type="component" value="Unassembled WGS sequence"/>
</dbReference>
<name>A0A8H3TM79_9TREE</name>
<feature type="compositionally biased region" description="Low complexity" evidence="1">
    <location>
        <begin position="27"/>
        <end position="42"/>
    </location>
</feature>
<evidence type="ECO:0000256" key="1">
    <source>
        <dbReference type="SAM" id="MobiDB-lite"/>
    </source>
</evidence>
<feature type="region of interest" description="Disordered" evidence="1">
    <location>
        <begin position="591"/>
        <end position="611"/>
    </location>
</feature>
<feature type="region of interest" description="Disordered" evidence="1">
    <location>
        <begin position="623"/>
        <end position="646"/>
    </location>
</feature>
<dbReference type="OrthoDB" id="2590504at2759"/>
<keyword evidence="3" id="KW-1185">Reference proteome</keyword>
<evidence type="ECO:0000313" key="3">
    <source>
        <dbReference type="Proteomes" id="UP000620104"/>
    </source>
</evidence>
<feature type="region of interest" description="Disordered" evidence="1">
    <location>
        <begin position="356"/>
        <end position="394"/>
    </location>
</feature>
<proteinExistence type="predicted"/>
<feature type="compositionally biased region" description="Low complexity" evidence="1">
    <location>
        <begin position="591"/>
        <end position="602"/>
    </location>
</feature>
<feature type="region of interest" description="Disordered" evidence="1">
    <location>
        <begin position="211"/>
        <end position="232"/>
    </location>
</feature>
<protein>
    <submittedName>
        <fullName evidence="2">Uncharacterized protein</fullName>
    </submittedName>
</protein>